<dbReference type="InterPro" id="IPR011009">
    <property type="entry name" value="Kinase-like_dom_sf"/>
</dbReference>
<organism evidence="3 4">
    <name type="scientific">Actinomycetospora chlora</name>
    <dbReference type="NCBI Taxonomy" id="663608"/>
    <lineage>
        <taxon>Bacteria</taxon>
        <taxon>Bacillati</taxon>
        <taxon>Actinomycetota</taxon>
        <taxon>Actinomycetes</taxon>
        <taxon>Pseudonocardiales</taxon>
        <taxon>Pseudonocardiaceae</taxon>
        <taxon>Actinomycetospora</taxon>
    </lineage>
</organism>
<keyword evidence="4" id="KW-1185">Reference proteome</keyword>
<evidence type="ECO:0000313" key="3">
    <source>
        <dbReference type="EMBL" id="GAA4795599.1"/>
    </source>
</evidence>
<keyword evidence="2" id="KW-0812">Transmembrane</keyword>
<sequence length="463" mass="46818">MGRSTQRHVERYRGRTALTRPEERPGVRGCEVATQDDATPDTPDTAHDTTPAGRPDGAVDAATRGLDAVLGREVAMVTLPPARGEDLVVRTEQVRRLAGLHHGHLVEVFDVDGLAEGVESTLVLQSVDGRPLDGLADRGRWSPLAVAEIGAQLASGLAHAHARGVVHGRIGPASVVVGGTPGAPHAWLTGFTAALHPAAPTAPATGPAAPPHPGDDVADLGRALALVLDAHGPGAPALEQDLAAMADGRVAARTAAESLAHVAETLRHADEDPTSIVPLVVPEVGSPVAAAPRPMPAPPVAGTEDVGSGRRARRRRPARGLPFAALGGAALLLATASGFVLWAAERPSGTEVGVSNVTQPEQPPGPAAVAPPAASSPSSTGGSASSDDDEATPVRSSTRRSTITRDVTTVTRSPRPAAPVVPPTVPPTATVPPTTDPADPTVTPTTTTRAAPRTGGAATLAAP</sequence>
<keyword evidence="2" id="KW-0472">Membrane</keyword>
<feature type="region of interest" description="Disordered" evidence="1">
    <location>
        <begin position="1"/>
        <end position="59"/>
    </location>
</feature>
<dbReference type="EMBL" id="BAABHO010000027">
    <property type="protein sequence ID" value="GAA4795599.1"/>
    <property type="molecule type" value="Genomic_DNA"/>
</dbReference>
<gene>
    <name evidence="3" type="ORF">GCM10023200_34580</name>
</gene>
<evidence type="ECO:0000313" key="4">
    <source>
        <dbReference type="Proteomes" id="UP001500928"/>
    </source>
</evidence>
<evidence type="ECO:0000256" key="2">
    <source>
        <dbReference type="SAM" id="Phobius"/>
    </source>
</evidence>
<accession>A0ABP9BHH4</accession>
<name>A0ABP9BHH4_9PSEU</name>
<feature type="compositionally biased region" description="Low complexity" evidence="1">
    <location>
        <begin position="431"/>
        <end position="463"/>
    </location>
</feature>
<protein>
    <recommendedName>
        <fullName evidence="5">Protein kinase domain-containing protein</fullName>
    </recommendedName>
</protein>
<comment type="caution">
    <text evidence="3">The sequence shown here is derived from an EMBL/GenBank/DDBJ whole genome shotgun (WGS) entry which is preliminary data.</text>
</comment>
<dbReference type="Gene3D" id="1.10.510.10">
    <property type="entry name" value="Transferase(Phosphotransferase) domain 1"/>
    <property type="match status" value="1"/>
</dbReference>
<feature type="region of interest" description="Disordered" evidence="1">
    <location>
        <begin position="290"/>
        <end position="315"/>
    </location>
</feature>
<dbReference type="Proteomes" id="UP001500928">
    <property type="component" value="Unassembled WGS sequence"/>
</dbReference>
<keyword evidence="2" id="KW-1133">Transmembrane helix</keyword>
<feature type="compositionally biased region" description="Pro residues" evidence="1">
    <location>
        <begin position="416"/>
        <end position="430"/>
    </location>
</feature>
<reference evidence="4" key="1">
    <citation type="journal article" date="2019" name="Int. J. Syst. Evol. Microbiol.">
        <title>The Global Catalogue of Microorganisms (GCM) 10K type strain sequencing project: providing services to taxonomists for standard genome sequencing and annotation.</title>
        <authorList>
            <consortium name="The Broad Institute Genomics Platform"/>
            <consortium name="The Broad Institute Genome Sequencing Center for Infectious Disease"/>
            <person name="Wu L."/>
            <person name="Ma J."/>
        </authorList>
    </citation>
    <scope>NUCLEOTIDE SEQUENCE [LARGE SCALE GENOMIC DNA]</scope>
    <source>
        <strain evidence="4">JCM 17979</strain>
    </source>
</reference>
<feature type="compositionally biased region" description="Low complexity" evidence="1">
    <location>
        <begin position="36"/>
        <end position="52"/>
    </location>
</feature>
<feature type="compositionally biased region" description="Low complexity" evidence="1">
    <location>
        <begin position="393"/>
        <end position="415"/>
    </location>
</feature>
<evidence type="ECO:0008006" key="5">
    <source>
        <dbReference type="Google" id="ProtNLM"/>
    </source>
</evidence>
<feature type="compositionally biased region" description="Low complexity" evidence="1">
    <location>
        <begin position="367"/>
        <end position="385"/>
    </location>
</feature>
<dbReference type="SUPFAM" id="SSF56112">
    <property type="entry name" value="Protein kinase-like (PK-like)"/>
    <property type="match status" value="1"/>
</dbReference>
<proteinExistence type="predicted"/>
<feature type="transmembrane region" description="Helical" evidence="2">
    <location>
        <begin position="320"/>
        <end position="344"/>
    </location>
</feature>
<feature type="region of interest" description="Disordered" evidence="1">
    <location>
        <begin position="351"/>
        <end position="463"/>
    </location>
</feature>
<evidence type="ECO:0000256" key="1">
    <source>
        <dbReference type="SAM" id="MobiDB-lite"/>
    </source>
</evidence>